<sequence length="259" mass="29409">MTTARPHPLYAFVLGVARSGTTAMVQLLNTHSAICMGVERYKRLYPKLQAFPPELLEKERFFEFRPEDTNLGPGTGIWDKNCAPLEEKWDSASIFGDKEMAGALPFVARDIPDARIVFMLRDIGPVASSWNVRAAKETDSWAEENDYRVAVDHWNEANRLALDYADTLGERMLLIDYETFFSGAEGYVDVLLGFLGLRHERRFDRTYGARVARYCDIISQKPSLVLEGQEEYLAQKADRAAYERLLGMARDQRQALVSA</sequence>
<dbReference type="Gene3D" id="3.40.50.300">
    <property type="entry name" value="P-loop containing nucleotide triphosphate hydrolases"/>
    <property type="match status" value="1"/>
</dbReference>
<dbReference type="GO" id="GO:0016740">
    <property type="term" value="F:transferase activity"/>
    <property type="evidence" value="ECO:0007669"/>
    <property type="project" value="UniProtKB-KW"/>
</dbReference>
<name>A0A7G9KZK1_9SPHN</name>
<evidence type="ECO:0000313" key="2">
    <source>
        <dbReference type="Proteomes" id="UP000515861"/>
    </source>
</evidence>
<keyword evidence="2" id="KW-1185">Reference proteome</keyword>
<proteinExistence type="predicted"/>
<reference evidence="1 2" key="1">
    <citation type="submission" date="2020-08" db="EMBL/GenBank/DDBJ databases">
        <title>Sphingomonas sp. sand1-3 16S ribosomal RNA gene Genome sequencing and assembly.</title>
        <authorList>
            <person name="Kang M."/>
        </authorList>
    </citation>
    <scope>NUCLEOTIDE SEQUENCE [LARGE SCALE GENOMIC DNA]</scope>
    <source>
        <strain evidence="2">sand1-3</strain>
    </source>
</reference>
<protein>
    <submittedName>
        <fullName evidence="1">Sulfotransferase</fullName>
    </submittedName>
</protein>
<keyword evidence="1" id="KW-0808">Transferase</keyword>
<dbReference type="AlphaFoldDB" id="A0A7G9KZK1"/>
<dbReference type="InterPro" id="IPR027417">
    <property type="entry name" value="P-loop_NTPase"/>
</dbReference>
<dbReference type="Proteomes" id="UP000515861">
    <property type="component" value="Chromosome"/>
</dbReference>
<dbReference type="RefSeq" id="WP_187478756.1">
    <property type="nucleotide sequence ID" value="NZ_CP060697.1"/>
</dbReference>
<organism evidence="1 2">
    <name type="scientific">Sphingomonas sabuli</name>
    <dbReference type="NCBI Taxonomy" id="2764186"/>
    <lineage>
        <taxon>Bacteria</taxon>
        <taxon>Pseudomonadati</taxon>
        <taxon>Pseudomonadota</taxon>
        <taxon>Alphaproteobacteria</taxon>
        <taxon>Sphingomonadales</taxon>
        <taxon>Sphingomonadaceae</taxon>
        <taxon>Sphingomonas</taxon>
    </lineage>
</organism>
<dbReference type="KEGG" id="ssau:H8M03_06935"/>
<dbReference type="EMBL" id="CP060697">
    <property type="protein sequence ID" value="QNM81800.1"/>
    <property type="molecule type" value="Genomic_DNA"/>
</dbReference>
<accession>A0A7G9KZK1</accession>
<gene>
    <name evidence="1" type="ORF">H8M03_06935</name>
</gene>
<evidence type="ECO:0000313" key="1">
    <source>
        <dbReference type="EMBL" id="QNM81800.1"/>
    </source>
</evidence>
<dbReference type="Pfam" id="PF13469">
    <property type="entry name" value="Sulfotransfer_3"/>
    <property type="match status" value="1"/>
</dbReference>
<dbReference type="SUPFAM" id="SSF52540">
    <property type="entry name" value="P-loop containing nucleoside triphosphate hydrolases"/>
    <property type="match status" value="1"/>
</dbReference>